<dbReference type="PANTHER" id="PTHR42896:SF2">
    <property type="entry name" value="CBBY-LIKE PROTEIN"/>
    <property type="match status" value="1"/>
</dbReference>
<dbReference type="InterPro" id="IPR006439">
    <property type="entry name" value="HAD-SF_hydro_IA"/>
</dbReference>
<comment type="caution">
    <text evidence="1">The sequence shown here is derived from an EMBL/GenBank/DDBJ whole genome shotgun (WGS) entry which is preliminary data.</text>
</comment>
<sequence length="258" mass="27403">MSRALILDCDGVLADTERDGHLVAFNQTFEELGFPFRWSEDEYADLLKIGGGKERLRGYLSAHPEIDLGSGAELDDKIVEAHKRKSAIYIQLVEEGRLPGRPGVKRLIEEALDDGWQVAVASTSATKSVEAVLRAVVGEETRARIAGVWAGDIVPAKKPAPDIYLLTLKELGRGPDEAVVVEDSESGALAAANAGLRHVVTVSSFTGGDPFPAATLVVSDLGEPGAPAELRAGLDVRTDGVVDVASLSRMLDEAPAPR</sequence>
<accession>A0ABU2N634</accession>
<dbReference type="SFLD" id="SFLDG01129">
    <property type="entry name" value="C1.5:_HAD__Beta-PGM__Phosphata"/>
    <property type="match status" value="1"/>
</dbReference>
<dbReference type="Proteomes" id="UP001183202">
    <property type="component" value="Unassembled WGS sequence"/>
</dbReference>
<dbReference type="EMBL" id="JAVREJ010000003">
    <property type="protein sequence ID" value="MDT0349225.1"/>
    <property type="molecule type" value="Genomic_DNA"/>
</dbReference>
<reference evidence="2" key="1">
    <citation type="submission" date="2023-07" db="EMBL/GenBank/DDBJ databases">
        <title>30 novel species of actinomycetes from the DSMZ collection.</title>
        <authorList>
            <person name="Nouioui I."/>
        </authorList>
    </citation>
    <scope>NUCLEOTIDE SEQUENCE [LARGE SCALE GENOMIC DNA]</scope>
    <source>
        <strain evidence="2">DSM 45834</strain>
    </source>
</reference>
<dbReference type="InterPro" id="IPR023214">
    <property type="entry name" value="HAD_sf"/>
</dbReference>
<dbReference type="GO" id="GO:0016787">
    <property type="term" value="F:hydrolase activity"/>
    <property type="evidence" value="ECO:0007669"/>
    <property type="project" value="UniProtKB-KW"/>
</dbReference>
<dbReference type="SUPFAM" id="SSF56784">
    <property type="entry name" value="HAD-like"/>
    <property type="match status" value="1"/>
</dbReference>
<organism evidence="1 2">
    <name type="scientific">Pseudonocardia charpentierae</name>
    <dbReference type="NCBI Taxonomy" id="3075545"/>
    <lineage>
        <taxon>Bacteria</taxon>
        <taxon>Bacillati</taxon>
        <taxon>Actinomycetota</taxon>
        <taxon>Actinomycetes</taxon>
        <taxon>Pseudonocardiales</taxon>
        <taxon>Pseudonocardiaceae</taxon>
        <taxon>Pseudonocardia</taxon>
    </lineage>
</organism>
<dbReference type="NCBIfam" id="TIGR01509">
    <property type="entry name" value="HAD-SF-IA-v3"/>
    <property type="match status" value="1"/>
</dbReference>
<keyword evidence="2" id="KW-1185">Reference proteome</keyword>
<name>A0ABU2N634_9PSEU</name>
<evidence type="ECO:0000313" key="2">
    <source>
        <dbReference type="Proteomes" id="UP001183202"/>
    </source>
</evidence>
<dbReference type="InterPro" id="IPR044999">
    <property type="entry name" value="CbbY-like"/>
</dbReference>
<dbReference type="InterPro" id="IPR023198">
    <property type="entry name" value="PGP-like_dom2"/>
</dbReference>
<evidence type="ECO:0000313" key="1">
    <source>
        <dbReference type="EMBL" id="MDT0349225.1"/>
    </source>
</evidence>
<proteinExistence type="predicted"/>
<dbReference type="SFLD" id="SFLDS00003">
    <property type="entry name" value="Haloacid_Dehalogenase"/>
    <property type="match status" value="1"/>
</dbReference>
<dbReference type="RefSeq" id="WP_311555207.1">
    <property type="nucleotide sequence ID" value="NZ_JAVREJ010000003.1"/>
</dbReference>
<dbReference type="PANTHER" id="PTHR42896">
    <property type="entry name" value="XYLULOSE-1,5-BISPHOSPHATE (XUBP) PHOSPHATASE"/>
    <property type="match status" value="1"/>
</dbReference>
<dbReference type="Gene3D" id="1.10.150.240">
    <property type="entry name" value="Putative phosphatase, domain 2"/>
    <property type="match status" value="1"/>
</dbReference>
<keyword evidence="1" id="KW-0378">Hydrolase</keyword>
<protein>
    <submittedName>
        <fullName evidence="1">HAD-IA family hydrolase</fullName>
    </submittedName>
</protein>
<dbReference type="Pfam" id="PF00702">
    <property type="entry name" value="Hydrolase"/>
    <property type="match status" value="1"/>
</dbReference>
<dbReference type="Gene3D" id="3.40.50.1000">
    <property type="entry name" value="HAD superfamily/HAD-like"/>
    <property type="match status" value="1"/>
</dbReference>
<gene>
    <name evidence="1" type="ORF">RM445_06770</name>
</gene>
<dbReference type="InterPro" id="IPR036412">
    <property type="entry name" value="HAD-like_sf"/>
</dbReference>